<dbReference type="GeneID" id="98140024"/>
<comment type="caution">
    <text evidence="1">The sequence shown here is derived from an EMBL/GenBank/DDBJ whole genome shotgun (WGS) entry which is preliminary data.</text>
</comment>
<name>A0ABR4M4D3_9EURO</name>
<evidence type="ECO:0000313" key="2">
    <source>
        <dbReference type="Proteomes" id="UP001610432"/>
    </source>
</evidence>
<keyword evidence="2" id="KW-1185">Reference proteome</keyword>
<gene>
    <name evidence="1" type="ORF">BJX67DRAFT_161214</name>
</gene>
<reference evidence="1 2" key="1">
    <citation type="submission" date="2024-07" db="EMBL/GenBank/DDBJ databases">
        <title>Section-level genome sequencing and comparative genomics of Aspergillus sections Usti and Cavernicolus.</title>
        <authorList>
            <consortium name="Lawrence Berkeley National Laboratory"/>
            <person name="Nybo J.L."/>
            <person name="Vesth T.C."/>
            <person name="Theobald S."/>
            <person name="Frisvad J.C."/>
            <person name="Larsen T.O."/>
            <person name="Kjaerboelling I."/>
            <person name="Rothschild-Mancinelli K."/>
            <person name="Lyhne E.K."/>
            <person name="Kogle M.E."/>
            <person name="Barry K."/>
            <person name="Clum A."/>
            <person name="Na H."/>
            <person name="Ledsgaard L."/>
            <person name="Lin J."/>
            <person name="Lipzen A."/>
            <person name="Kuo A."/>
            <person name="Riley R."/>
            <person name="Mondo S."/>
            <person name="Labutti K."/>
            <person name="Haridas S."/>
            <person name="Pangalinan J."/>
            <person name="Salamov A.A."/>
            <person name="Simmons B.A."/>
            <person name="Magnuson J.K."/>
            <person name="Chen J."/>
            <person name="Drula E."/>
            <person name="Henrissat B."/>
            <person name="Wiebenga A."/>
            <person name="Lubbers R.J."/>
            <person name="Gomes A.C."/>
            <person name="Macurrencykelacurrency M.R."/>
            <person name="Stajich J."/>
            <person name="Grigoriev I.V."/>
            <person name="Mortensen U.H."/>
            <person name="De Vries R.P."/>
            <person name="Baker S.E."/>
            <person name="Andersen M.R."/>
        </authorList>
    </citation>
    <scope>NUCLEOTIDE SEQUENCE [LARGE SCALE GENOMIC DNA]</scope>
    <source>
        <strain evidence="1 2">CBS 449.75</strain>
    </source>
</reference>
<sequence length="77" mass="8812">MYSTDIMWPEKTKHNNKQGFLGYVLTRTNSTAKAKRDFKEILILQPSFGLEFIWPPKDSLVMAQGLMVCHDHVPFGG</sequence>
<dbReference type="Proteomes" id="UP001610432">
    <property type="component" value="Unassembled WGS sequence"/>
</dbReference>
<dbReference type="RefSeq" id="XP_070890418.1">
    <property type="nucleotide sequence ID" value="XM_071024952.1"/>
</dbReference>
<evidence type="ECO:0000313" key="1">
    <source>
        <dbReference type="EMBL" id="KAL2871439.1"/>
    </source>
</evidence>
<accession>A0ABR4M4D3</accession>
<proteinExistence type="predicted"/>
<dbReference type="EMBL" id="JBFXLQ010000003">
    <property type="protein sequence ID" value="KAL2871439.1"/>
    <property type="molecule type" value="Genomic_DNA"/>
</dbReference>
<organism evidence="1 2">
    <name type="scientific">Aspergillus lucknowensis</name>
    <dbReference type="NCBI Taxonomy" id="176173"/>
    <lineage>
        <taxon>Eukaryota</taxon>
        <taxon>Fungi</taxon>
        <taxon>Dikarya</taxon>
        <taxon>Ascomycota</taxon>
        <taxon>Pezizomycotina</taxon>
        <taxon>Eurotiomycetes</taxon>
        <taxon>Eurotiomycetidae</taxon>
        <taxon>Eurotiales</taxon>
        <taxon>Aspergillaceae</taxon>
        <taxon>Aspergillus</taxon>
        <taxon>Aspergillus subgen. Nidulantes</taxon>
    </lineage>
</organism>
<protein>
    <submittedName>
        <fullName evidence="1">Uncharacterized protein</fullName>
    </submittedName>
</protein>